<accession>A0A9D2U5F9</accession>
<feature type="transmembrane region" description="Helical" evidence="1">
    <location>
        <begin position="353"/>
        <end position="380"/>
    </location>
</feature>
<comment type="caution">
    <text evidence="2">The sequence shown here is derived from an EMBL/GenBank/DDBJ whole genome shotgun (WGS) entry which is preliminary data.</text>
</comment>
<name>A0A9D2U5F9_9FIRM</name>
<feature type="transmembrane region" description="Helical" evidence="1">
    <location>
        <begin position="420"/>
        <end position="440"/>
    </location>
</feature>
<dbReference type="Proteomes" id="UP000823850">
    <property type="component" value="Unassembled WGS sequence"/>
</dbReference>
<keyword evidence="1" id="KW-1133">Transmembrane helix</keyword>
<dbReference type="GO" id="GO:0140359">
    <property type="term" value="F:ABC-type transporter activity"/>
    <property type="evidence" value="ECO:0007669"/>
    <property type="project" value="InterPro"/>
</dbReference>
<feature type="transmembrane region" description="Helical" evidence="1">
    <location>
        <begin position="213"/>
        <end position="240"/>
    </location>
</feature>
<feature type="transmembrane region" description="Helical" evidence="1">
    <location>
        <begin position="174"/>
        <end position="193"/>
    </location>
</feature>
<evidence type="ECO:0000313" key="2">
    <source>
        <dbReference type="EMBL" id="HJD39468.1"/>
    </source>
</evidence>
<dbReference type="PROSITE" id="PS51257">
    <property type="entry name" value="PROKAR_LIPOPROTEIN"/>
    <property type="match status" value="1"/>
</dbReference>
<reference evidence="2" key="2">
    <citation type="submission" date="2021-04" db="EMBL/GenBank/DDBJ databases">
        <authorList>
            <person name="Gilroy R."/>
        </authorList>
    </citation>
    <scope>NUCLEOTIDE SEQUENCE</scope>
    <source>
        <strain evidence="2">ChiW19-6364</strain>
    </source>
</reference>
<feature type="transmembrane region" description="Helical" evidence="1">
    <location>
        <begin position="659"/>
        <end position="686"/>
    </location>
</feature>
<proteinExistence type="predicted"/>
<dbReference type="EMBL" id="DWUX01000104">
    <property type="protein sequence ID" value="HJD39468.1"/>
    <property type="molecule type" value="Genomic_DNA"/>
</dbReference>
<protein>
    <submittedName>
        <fullName evidence="2">ABC transporter permease subunit</fullName>
    </submittedName>
</protein>
<organism evidence="2 3">
    <name type="scientific">Candidatus Blautia stercoripullorum</name>
    <dbReference type="NCBI Taxonomy" id="2838502"/>
    <lineage>
        <taxon>Bacteria</taxon>
        <taxon>Bacillati</taxon>
        <taxon>Bacillota</taxon>
        <taxon>Clostridia</taxon>
        <taxon>Lachnospirales</taxon>
        <taxon>Lachnospiraceae</taxon>
        <taxon>Blautia</taxon>
    </lineage>
</organism>
<evidence type="ECO:0000256" key="1">
    <source>
        <dbReference type="SAM" id="Phobius"/>
    </source>
</evidence>
<keyword evidence="1" id="KW-0472">Membrane</keyword>
<dbReference type="AlphaFoldDB" id="A0A9D2U5F9"/>
<evidence type="ECO:0000313" key="3">
    <source>
        <dbReference type="Proteomes" id="UP000823850"/>
    </source>
</evidence>
<dbReference type="GO" id="GO:0005886">
    <property type="term" value="C:plasma membrane"/>
    <property type="evidence" value="ECO:0007669"/>
    <property type="project" value="UniProtKB-SubCell"/>
</dbReference>
<gene>
    <name evidence="2" type="ORF">H9913_05520</name>
</gene>
<feature type="transmembrane region" description="Helical" evidence="1">
    <location>
        <begin position="692"/>
        <end position="711"/>
    </location>
</feature>
<keyword evidence="1" id="KW-0812">Transmembrane</keyword>
<reference evidence="2" key="1">
    <citation type="journal article" date="2021" name="PeerJ">
        <title>Extensive microbial diversity within the chicken gut microbiome revealed by metagenomics and culture.</title>
        <authorList>
            <person name="Gilroy R."/>
            <person name="Ravi A."/>
            <person name="Getino M."/>
            <person name="Pursley I."/>
            <person name="Horton D.L."/>
            <person name="Alikhan N.F."/>
            <person name="Baker D."/>
            <person name="Gharbi K."/>
            <person name="Hall N."/>
            <person name="Watson M."/>
            <person name="Adriaenssens E.M."/>
            <person name="Foster-Nyarko E."/>
            <person name="Jarju S."/>
            <person name="Secka A."/>
            <person name="Antonio M."/>
            <person name="Oren A."/>
            <person name="Chaudhuri R.R."/>
            <person name="La Ragione R."/>
            <person name="Hildebrand F."/>
            <person name="Pallen M.J."/>
        </authorList>
    </citation>
    <scope>NUCLEOTIDE SEQUENCE</scope>
    <source>
        <strain evidence="2">ChiW19-6364</strain>
    </source>
</reference>
<feature type="transmembrane region" description="Helical" evidence="1">
    <location>
        <begin position="271"/>
        <end position="293"/>
    </location>
</feature>
<feature type="transmembrane region" description="Helical" evidence="1">
    <location>
        <begin position="565"/>
        <end position="582"/>
    </location>
</feature>
<feature type="transmembrane region" description="Helical" evidence="1">
    <location>
        <begin position="602"/>
        <end position="623"/>
    </location>
</feature>
<feature type="transmembrane region" description="Helical" evidence="1">
    <location>
        <begin position="12"/>
        <end position="37"/>
    </location>
</feature>
<sequence length="714" mass="81928">MRSLVKAEFKKIWANPFVLVIIAGLLFFQGCMVFYTLNKKGEDNYSEADLASLYEEIRGLAAEEQIRELENLSSSIKAELFQDFDETDYMEQFGRFMAVQYIIEHIQNCRAYPDFLEEVTQEAERMQGSSLLAQRESFSVRNMEAISEIYQRLPAAELFPDSSAGISQLTENKMLDFILLLIFSMLAYLLTVSEKKEGYYPLLCTMPKGRKKLYLGKMIALCTLVIGTMALFFATVVLIVQKSIGFCSMDIPVQSLDIYYQCPYEMSVGEYLFCFFVFKSFLYLTVSFLLLAIGTAASTYVSACCIEGGILLGSLFIQKAVMPYSAMGIFSEMSLTALLDTEHYFITAKNLNFFGYPVSSMSIGIVSVALYFVVCFFFSFLKWGNASENRIPEGLTFRIKRKKVSFNRKNKLLYFECKKLFLTEHAWIFCVIFIAALAVLHRPMKFVGLEDYYYDHYSQQLTGKLSFEKKEYLVKEKERIETAEERINAYYEKFDKGEISQRELEYYLQKEEITTEQSYAFSKVEEQYEILEKIEKQGTDAVFLNQQGWEKFFGEEGRKEQLRDFLILNAFLIFCLHNFFSMEKISGVRKIAGCSPYGRRTGYYKIISAGILSGTAAVFLYLLQLVSIHASWELCGWNSLEIGIECITVNESGIRNIPILAFLIVQGGIRIIQAAVSSGIILLFSWIFEKPLMTIIFSYVLLILPGIFRLMGIL</sequence>